<feature type="compositionally biased region" description="Basic and acidic residues" evidence="1">
    <location>
        <begin position="84"/>
        <end position="99"/>
    </location>
</feature>
<accession>A0A2U1LJ58</accession>
<organism evidence="2 3">
    <name type="scientific">Artemisia annua</name>
    <name type="common">Sweet wormwood</name>
    <dbReference type="NCBI Taxonomy" id="35608"/>
    <lineage>
        <taxon>Eukaryota</taxon>
        <taxon>Viridiplantae</taxon>
        <taxon>Streptophyta</taxon>
        <taxon>Embryophyta</taxon>
        <taxon>Tracheophyta</taxon>
        <taxon>Spermatophyta</taxon>
        <taxon>Magnoliopsida</taxon>
        <taxon>eudicotyledons</taxon>
        <taxon>Gunneridae</taxon>
        <taxon>Pentapetalae</taxon>
        <taxon>asterids</taxon>
        <taxon>campanulids</taxon>
        <taxon>Asterales</taxon>
        <taxon>Asteraceae</taxon>
        <taxon>Asteroideae</taxon>
        <taxon>Anthemideae</taxon>
        <taxon>Artemisiinae</taxon>
        <taxon>Artemisia</taxon>
    </lineage>
</organism>
<comment type="caution">
    <text evidence="2">The sequence shown here is derived from an EMBL/GenBank/DDBJ whole genome shotgun (WGS) entry which is preliminary data.</text>
</comment>
<gene>
    <name evidence="2" type="ORF">CTI12_AA486180</name>
</gene>
<sequence>MWTITTKTGHRMSSHRRSQILCQPVSTKEDQQRQQFAEKSAPTLAEVRPGQVSYQEGDGTRGGVGVNQDGAKTPSFQDVAPGKGKSEYGEGYEDRKEKLPSQSNVRTTNQNDSSGHQEHHIRMNKPPSSYNGKNFEKYRW</sequence>
<evidence type="ECO:0000313" key="3">
    <source>
        <dbReference type="Proteomes" id="UP000245207"/>
    </source>
</evidence>
<dbReference type="Proteomes" id="UP000245207">
    <property type="component" value="Unassembled WGS sequence"/>
</dbReference>
<evidence type="ECO:0000256" key="1">
    <source>
        <dbReference type="SAM" id="MobiDB-lite"/>
    </source>
</evidence>
<feature type="region of interest" description="Disordered" evidence="1">
    <location>
        <begin position="1"/>
        <end position="140"/>
    </location>
</feature>
<dbReference type="EMBL" id="PKPP01009109">
    <property type="protein sequence ID" value="PWA49033.1"/>
    <property type="molecule type" value="Genomic_DNA"/>
</dbReference>
<proteinExistence type="predicted"/>
<reference evidence="2 3" key="1">
    <citation type="journal article" date="2018" name="Mol. Plant">
        <title>The genome of Artemisia annua provides insight into the evolution of Asteraceae family and artemisinin biosynthesis.</title>
        <authorList>
            <person name="Shen Q."/>
            <person name="Zhang L."/>
            <person name="Liao Z."/>
            <person name="Wang S."/>
            <person name="Yan T."/>
            <person name="Shi P."/>
            <person name="Liu M."/>
            <person name="Fu X."/>
            <person name="Pan Q."/>
            <person name="Wang Y."/>
            <person name="Lv Z."/>
            <person name="Lu X."/>
            <person name="Zhang F."/>
            <person name="Jiang W."/>
            <person name="Ma Y."/>
            <person name="Chen M."/>
            <person name="Hao X."/>
            <person name="Li L."/>
            <person name="Tang Y."/>
            <person name="Lv G."/>
            <person name="Zhou Y."/>
            <person name="Sun X."/>
            <person name="Brodelius P.E."/>
            <person name="Rose J.K.C."/>
            <person name="Tang K."/>
        </authorList>
    </citation>
    <scope>NUCLEOTIDE SEQUENCE [LARGE SCALE GENOMIC DNA]</scope>
    <source>
        <strain evidence="3">cv. Huhao1</strain>
        <tissue evidence="2">Leaf</tissue>
    </source>
</reference>
<evidence type="ECO:0000313" key="2">
    <source>
        <dbReference type="EMBL" id="PWA49033.1"/>
    </source>
</evidence>
<dbReference type="AlphaFoldDB" id="A0A2U1LJ58"/>
<name>A0A2U1LJ58_ARTAN</name>
<feature type="compositionally biased region" description="Polar residues" evidence="1">
    <location>
        <begin position="100"/>
        <end position="114"/>
    </location>
</feature>
<feature type="compositionally biased region" description="Basic residues" evidence="1">
    <location>
        <begin position="8"/>
        <end position="18"/>
    </location>
</feature>
<protein>
    <submittedName>
        <fullName evidence="2">Uncharacterized protein</fullName>
    </submittedName>
</protein>
<keyword evidence="3" id="KW-1185">Reference proteome</keyword>